<feature type="domain" description="Alpha/beta hydrolase fold-3" evidence="2">
    <location>
        <begin position="31"/>
        <end position="124"/>
    </location>
</feature>
<keyword evidence="4" id="KW-1185">Reference proteome</keyword>
<dbReference type="Gene3D" id="3.40.50.1820">
    <property type="entry name" value="alpha/beta hydrolase"/>
    <property type="match status" value="1"/>
</dbReference>
<dbReference type="EMBL" id="PHHA01000002">
    <property type="protein sequence ID" value="PJG86337.1"/>
    <property type="molecule type" value="Genomic_DNA"/>
</dbReference>
<keyword evidence="1" id="KW-0378">Hydrolase</keyword>
<dbReference type="GO" id="GO:0016787">
    <property type="term" value="F:hydrolase activity"/>
    <property type="evidence" value="ECO:0007669"/>
    <property type="project" value="UniProtKB-KW"/>
</dbReference>
<dbReference type="InterPro" id="IPR050300">
    <property type="entry name" value="GDXG_lipolytic_enzyme"/>
</dbReference>
<name>A0A2M8S5C6_9PAST</name>
<evidence type="ECO:0000259" key="2">
    <source>
        <dbReference type="Pfam" id="PF07859"/>
    </source>
</evidence>
<proteinExistence type="predicted"/>
<comment type="caution">
    <text evidence="3">The sequence shown here is derived from an EMBL/GenBank/DDBJ whole genome shotgun (WGS) entry which is preliminary data.</text>
</comment>
<reference evidence="3 4" key="1">
    <citation type="submission" date="2017-11" db="EMBL/GenBank/DDBJ databases">
        <title>Reclassification of Bisgaard taxon 7 as Conservatibacter flavescens gen. nov., sp. nov.</title>
        <authorList>
            <person name="Christensen H."/>
        </authorList>
    </citation>
    <scope>NUCLEOTIDE SEQUENCE [LARGE SCALE GENOMIC DNA]</scope>
    <source>
        <strain evidence="3 4">7_4</strain>
    </source>
</reference>
<dbReference type="InterPro" id="IPR029058">
    <property type="entry name" value="AB_hydrolase_fold"/>
</dbReference>
<dbReference type="InterPro" id="IPR013094">
    <property type="entry name" value="AB_hydrolase_3"/>
</dbReference>
<evidence type="ECO:0000313" key="3">
    <source>
        <dbReference type="EMBL" id="PJG86337.1"/>
    </source>
</evidence>
<dbReference type="Proteomes" id="UP000229329">
    <property type="component" value="Unassembled WGS sequence"/>
</dbReference>
<dbReference type="SUPFAM" id="SSF53474">
    <property type="entry name" value="alpha/beta-Hydrolases"/>
    <property type="match status" value="1"/>
</dbReference>
<sequence length="215" mass="24293">MSKIAPDYQCAWRRICQRQCDRLGRSKQTHWRAAVYNLDYTLVPALKLFGKDGEKLVQVQVDELTDTVLYFKQHANQYNIDPDKIILLGYSSGGYVVAASTLKLATQGQSVWGQVIAYGFIKDALERYNALPPQSQKLTNTLFVFTENKDPISKGIRPYYALLAQKGVNVSALEMDKARHAFMEEFAPDGDSEQSAYVATAEAYIGNWIKQLPRN</sequence>
<accession>A0A2M8S5C6</accession>
<evidence type="ECO:0000313" key="4">
    <source>
        <dbReference type="Proteomes" id="UP000229329"/>
    </source>
</evidence>
<dbReference type="PANTHER" id="PTHR48081">
    <property type="entry name" value="AB HYDROLASE SUPERFAMILY PROTEIN C4A8.06C"/>
    <property type="match status" value="1"/>
</dbReference>
<organism evidence="3 4">
    <name type="scientific">Conservatibacter flavescens</name>
    <dbReference type="NCBI Taxonomy" id="28161"/>
    <lineage>
        <taxon>Bacteria</taxon>
        <taxon>Pseudomonadati</taxon>
        <taxon>Pseudomonadota</taxon>
        <taxon>Gammaproteobacteria</taxon>
        <taxon>Pasteurellales</taxon>
        <taxon>Pasteurellaceae</taxon>
        <taxon>Conservatibacter</taxon>
    </lineage>
</organism>
<gene>
    <name evidence="3" type="ORF">CVP05_00555</name>
</gene>
<protein>
    <recommendedName>
        <fullName evidence="2">Alpha/beta hydrolase fold-3 domain-containing protein</fullName>
    </recommendedName>
</protein>
<dbReference type="Pfam" id="PF07859">
    <property type="entry name" value="Abhydrolase_3"/>
    <property type="match status" value="1"/>
</dbReference>
<dbReference type="AlphaFoldDB" id="A0A2M8S5C6"/>
<dbReference type="OrthoDB" id="9771666at2"/>
<evidence type="ECO:0000256" key="1">
    <source>
        <dbReference type="ARBA" id="ARBA00022801"/>
    </source>
</evidence>